<name>G2DBB5_9GAMM</name>
<feature type="transmembrane region" description="Helical" evidence="1">
    <location>
        <begin position="21"/>
        <end position="38"/>
    </location>
</feature>
<evidence type="ECO:0000256" key="1">
    <source>
        <dbReference type="SAM" id="Phobius"/>
    </source>
</evidence>
<reference evidence="2" key="1">
    <citation type="journal article" date="2011" name="ISME J.">
        <title>The endosymbionts of the deep-sea tubeworms Riftia pachyptila and Tevnia jerichonana share an identical physiology as revealed by proteogenomic analyses.</title>
        <authorList>
            <person name="Gardebrecht A."/>
            <person name="Markert S."/>
            <person name="Felbeck H."/>
            <person name="Thuermer A."/>
            <person name="Albrecht D."/>
            <person name="Wollherr A."/>
            <person name="Kabisch J."/>
            <person name="Lehmann R."/>
            <person name="Daniel R."/>
            <person name="Liesegang H."/>
            <person name="Hecker M."/>
            <person name="Sievert S.M."/>
            <person name="Schweder T."/>
        </authorList>
    </citation>
    <scope>NUCLEOTIDE SEQUENCE [LARGE SCALE GENOMIC DNA]</scope>
</reference>
<dbReference type="Proteomes" id="UP000004491">
    <property type="component" value="Unassembled WGS sequence"/>
</dbReference>
<comment type="caution">
    <text evidence="2">The sequence shown here is derived from an EMBL/GenBank/DDBJ whole genome shotgun (WGS) entry which is preliminary data.</text>
</comment>
<evidence type="ECO:0000313" key="3">
    <source>
        <dbReference type="Proteomes" id="UP000004491"/>
    </source>
</evidence>
<keyword evidence="1" id="KW-0472">Membrane</keyword>
<gene>
    <name evidence="2" type="ORF">Rifp1Sym_aq00040</name>
</gene>
<dbReference type="AlphaFoldDB" id="G2DBB5"/>
<sequence length="168" mass="18485">MGYSAGDATGPEMRTLSRVNLILLLLVALLGGAAWWLQSSDMPPPLTRLSPARIQQIRLIRAGQTIELQRHNGVWWLGEARADQQRVAQLLGIATTPSLAHFPLPQGRLAAFGLQPPETILWLDQTELRFGTTEPLSGQRYLQIGDQVHLIGDGFRHHLSAPAAAFLE</sequence>
<dbReference type="EMBL" id="AFOC01000017">
    <property type="protein sequence ID" value="EGV52058.1"/>
    <property type="molecule type" value="Genomic_DNA"/>
</dbReference>
<keyword evidence="1" id="KW-0812">Transmembrane</keyword>
<evidence type="ECO:0000313" key="2">
    <source>
        <dbReference type="EMBL" id="EGV52058.1"/>
    </source>
</evidence>
<proteinExistence type="predicted"/>
<organism evidence="2 3">
    <name type="scientific">endosymbiont of Riftia pachyptila</name>
    <name type="common">vent Ph05</name>
    <dbReference type="NCBI Taxonomy" id="1048808"/>
    <lineage>
        <taxon>Bacteria</taxon>
        <taxon>Pseudomonadati</taxon>
        <taxon>Pseudomonadota</taxon>
        <taxon>Gammaproteobacteria</taxon>
        <taxon>sulfur-oxidizing symbionts</taxon>
    </lineage>
</organism>
<keyword evidence="1" id="KW-1133">Transmembrane helix</keyword>
<protein>
    <recommendedName>
        <fullName evidence="4">DUF4340 domain-containing protein</fullName>
    </recommendedName>
</protein>
<accession>G2DBB5</accession>
<keyword evidence="3" id="KW-1185">Reference proteome</keyword>
<evidence type="ECO:0008006" key="4">
    <source>
        <dbReference type="Google" id="ProtNLM"/>
    </source>
</evidence>